<evidence type="ECO:0000256" key="6">
    <source>
        <dbReference type="ARBA" id="ARBA00022605"/>
    </source>
</evidence>
<dbReference type="AlphaFoldDB" id="A0A0R2C4K8"/>
<comment type="subcellular location">
    <subcellularLocation>
        <location evidence="12">Cytoplasm</location>
    </subcellularLocation>
</comment>
<evidence type="ECO:0000313" key="17">
    <source>
        <dbReference type="Proteomes" id="UP000051789"/>
    </source>
</evidence>
<keyword evidence="5 12" id="KW-0963">Cytoplasm</keyword>
<dbReference type="GO" id="GO:0005829">
    <property type="term" value="C:cytosol"/>
    <property type="evidence" value="ECO:0007669"/>
    <property type="project" value="TreeGrafter"/>
</dbReference>
<keyword evidence="10 12" id="KW-0704">Schiff base</keyword>
<dbReference type="GO" id="GO:0008840">
    <property type="term" value="F:4-hydroxy-tetrahydrodipicolinate synthase activity"/>
    <property type="evidence" value="ECO:0007669"/>
    <property type="project" value="UniProtKB-UniRule"/>
</dbReference>
<evidence type="ECO:0000256" key="10">
    <source>
        <dbReference type="ARBA" id="ARBA00023270"/>
    </source>
</evidence>
<sequence>MLSFVFQERTENMFENEPIMTAIITPFTDDDQIDFDALDKLADRLIHEHTNGFVVGATTGEAPTLTHDEKIALFQHFTKHVAGRASVVANVGTNSTAASVAFAKEVSAISGVDAVLAVNPFYNKPSQAGMVAHFEAIADASAVPVIIYNIPGRTVVKLDNDTLVQLAKYPNIGGVKQCTTVDDLAYLVQHTPDDFAVYTGEDGQTLGAIKSGARGVISVASHLYGERMYQMITDYQAGKTDVAQETMDWLLPRMDALFAYPSPEPVKMALAKRGEIKNNLRLPMIPLNDAETQHVLSVLEG</sequence>
<dbReference type="Pfam" id="PF00701">
    <property type="entry name" value="DHDPS"/>
    <property type="match status" value="1"/>
</dbReference>
<dbReference type="Proteomes" id="UP000051789">
    <property type="component" value="Unassembled WGS sequence"/>
</dbReference>
<dbReference type="InterPro" id="IPR013785">
    <property type="entry name" value="Aldolase_TIM"/>
</dbReference>
<evidence type="ECO:0000256" key="1">
    <source>
        <dbReference type="ARBA" id="ARBA00003294"/>
    </source>
</evidence>
<keyword evidence="17" id="KW-1185">Reference proteome</keyword>
<evidence type="ECO:0000256" key="12">
    <source>
        <dbReference type="HAMAP-Rule" id="MF_00418"/>
    </source>
</evidence>
<evidence type="ECO:0000256" key="15">
    <source>
        <dbReference type="PIRSR" id="PIRSR001365-2"/>
    </source>
</evidence>
<feature type="binding site" evidence="12 15">
    <location>
        <position position="59"/>
    </location>
    <ligand>
        <name>pyruvate</name>
        <dbReference type="ChEBI" id="CHEBI:15361"/>
    </ligand>
</feature>
<comment type="catalytic activity">
    <reaction evidence="11 12">
        <text>L-aspartate 4-semialdehyde + pyruvate = (2S,4S)-4-hydroxy-2,3,4,5-tetrahydrodipicolinate + H2O + H(+)</text>
        <dbReference type="Rhea" id="RHEA:34171"/>
        <dbReference type="ChEBI" id="CHEBI:15361"/>
        <dbReference type="ChEBI" id="CHEBI:15377"/>
        <dbReference type="ChEBI" id="CHEBI:15378"/>
        <dbReference type="ChEBI" id="CHEBI:67139"/>
        <dbReference type="ChEBI" id="CHEBI:537519"/>
        <dbReference type="EC" id="4.3.3.7"/>
    </reaction>
</comment>
<feature type="binding site" evidence="12 15">
    <location>
        <position position="217"/>
    </location>
    <ligand>
        <name>pyruvate</name>
        <dbReference type="ChEBI" id="CHEBI:15361"/>
    </ligand>
</feature>
<feature type="site" description="Part of a proton relay during catalysis" evidence="12">
    <location>
        <position position="122"/>
    </location>
</feature>
<dbReference type="Gene3D" id="3.20.20.70">
    <property type="entry name" value="Aldolase class I"/>
    <property type="match status" value="1"/>
</dbReference>
<dbReference type="SUPFAM" id="SSF51569">
    <property type="entry name" value="Aldolase"/>
    <property type="match status" value="1"/>
</dbReference>
<dbReference type="UniPathway" id="UPA00034">
    <property type="reaction ID" value="UER00017"/>
</dbReference>
<protein>
    <recommendedName>
        <fullName evidence="4 12">4-hydroxy-tetrahydrodipicolinate synthase</fullName>
        <shortName evidence="12">HTPA synthase</shortName>
        <ecNumber evidence="4 12">4.3.3.7</ecNumber>
    </recommendedName>
</protein>
<keyword evidence="7 12" id="KW-0220">Diaminopimelate biosynthesis</keyword>
<dbReference type="PROSITE" id="PS00666">
    <property type="entry name" value="DHDPS_2"/>
    <property type="match status" value="1"/>
</dbReference>
<dbReference type="PANTHER" id="PTHR12128:SF66">
    <property type="entry name" value="4-HYDROXY-2-OXOGLUTARATE ALDOLASE, MITOCHONDRIAL"/>
    <property type="match status" value="1"/>
</dbReference>
<evidence type="ECO:0000256" key="3">
    <source>
        <dbReference type="ARBA" id="ARBA00007592"/>
    </source>
</evidence>
<evidence type="ECO:0000256" key="5">
    <source>
        <dbReference type="ARBA" id="ARBA00022490"/>
    </source>
</evidence>
<dbReference type="GO" id="GO:0019877">
    <property type="term" value="P:diaminopimelate biosynthetic process"/>
    <property type="evidence" value="ECO:0007669"/>
    <property type="project" value="UniProtKB-UniRule"/>
</dbReference>
<dbReference type="STRING" id="1423810.FD19_GL001865"/>
<evidence type="ECO:0000256" key="4">
    <source>
        <dbReference type="ARBA" id="ARBA00012086"/>
    </source>
</evidence>
<evidence type="ECO:0000256" key="9">
    <source>
        <dbReference type="ARBA" id="ARBA00023239"/>
    </source>
</evidence>
<comment type="similarity">
    <text evidence="3 12 13">Belongs to the DapA family.</text>
</comment>
<name>A0A0R2C4K8_9LACO</name>
<dbReference type="EC" id="4.3.3.7" evidence="4 12"/>
<comment type="caution">
    <text evidence="16">The sequence shown here is derived from an EMBL/GenBank/DDBJ whole genome shotgun (WGS) entry which is preliminary data.</text>
</comment>
<evidence type="ECO:0000256" key="11">
    <source>
        <dbReference type="ARBA" id="ARBA00047836"/>
    </source>
</evidence>
<comment type="subunit">
    <text evidence="12">Homotetramer; dimer of dimers.</text>
</comment>
<accession>A0A0R2C4K8</accession>
<dbReference type="PIRSF" id="PIRSF001365">
    <property type="entry name" value="DHDPS"/>
    <property type="match status" value="1"/>
</dbReference>
<dbReference type="PATRIC" id="fig|1423810.4.peg.1912"/>
<evidence type="ECO:0000256" key="13">
    <source>
        <dbReference type="PIRNR" id="PIRNR001365"/>
    </source>
</evidence>
<proteinExistence type="inferred from homology"/>
<evidence type="ECO:0000256" key="8">
    <source>
        <dbReference type="ARBA" id="ARBA00023154"/>
    </source>
</evidence>
<dbReference type="PANTHER" id="PTHR12128">
    <property type="entry name" value="DIHYDRODIPICOLINATE SYNTHASE"/>
    <property type="match status" value="1"/>
</dbReference>
<evidence type="ECO:0000256" key="7">
    <source>
        <dbReference type="ARBA" id="ARBA00022915"/>
    </source>
</evidence>
<comment type="function">
    <text evidence="1 12">Catalyzes the condensation of (S)-aspartate-beta-semialdehyde [(S)-ASA] and pyruvate to 4-hydroxy-tetrahydrodipicolinate (HTPA).</text>
</comment>
<dbReference type="PRINTS" id="PR00146">
    <property type="entry name" value="DHPICSNTHASE"/>
</dbReference>
<gene>
    <name evidence="12" type="primary">dapA</name>
    <name evidence="16" type="ORF">FD19_GL001865</name>
</gene>
<dbReference type="GO" id="GO:0009089">
    <property type="term" value="P:lysine biosynthetic process via diaminopimelate"/>
    <property type="evidence" value="ECO:0007669"/>
    <property type="project" value="UniProtKB-UniRule"/>
</dbReference>
<feature type="active site" description="Schiff-base intermediate with substrate" evidence="12 14">
    <location>
        <position position="176"/>
    </location>
</feature>
<feature type="site" description="Part of a proton relay during catalysis" evidence="12">
    <location>
        <position position="58"/>
    </location>
</feature>
<dbReference type="NCBIfam" id="TIGR00674">
    <property type="entry name" value="dapA"/>
    <property type="match status" value="1"/>
</dbReference>
<dbReference type="InterPro" id="IPR002220">
    <property type="entry name" value="DapA-like"/>
</dbReference>
<keyword evidence="8 12" id="KW-0457">Lysine biosynthesis</keyword>
<feature type="active site" description="Proton donor/acceptor" evidence="12 14">
    <location>
        <position position="148"/>
    </location>
</feature>
<comment type="pathway">
    <text evidence="2 12">Amino-acid biosynthesis; L-lysine biosynthesis via DAP pathway; (S)-tetrahydrodipicolinate from L-aspartate: step 3/4.</text>
</comment>
<dbReference type="InterPro" id="IPR005263">
    <property type="entry name" value="DapA"/>
</dbReference>
<keyword evidence="6 12" id="KW-0028">Amino-acid biosynthesis</keyword>
<dbReference type="HAMAP" id="MF_00418">
    <property type="entry name" value="DapA"/>
    <property type="match status" value="1"/>
</dbReference>
<comment type="caution">
    <text evidence="12">Was originally thought to be a dihydrodipicolinate synthase (DHDPS), catalyzing the condensation of (S)-aspartate-beta-semialdehyde [(S)-ASA] and pyruvate to dihydrodipicolinate (DHDP). However, it was shown in E.coli that the product of the enzymatic reaction is not dihydrodipicolinate but in fact (4S)-4-hydroxy-2,3,4,5-tetrahydro-(2S)-dipicolinic acid (HTPA), and that the consecutive dehydration reaction leading to DHDP is not spontaneous but catalyzed by DapB.</text>
</comment>
<evidence type="ECO:0000256" key="2">
    <source>
        <dbReference type="ARBA" id="ARBA00005120"/>
    </source>
</evidence>
<dbReference type="SMART" id="SM01130">
    <property type="entry name" value="DHDPS"/>
    <property type="match status" value="1"/>
</dbReference>
<dbReference type="CDD" id="cd00950">
    <property type="entry name" value="DHDPS"/>
    <property type="match status" value="1"/>
</dbReference>
<evidence type="ECO:0000256" key="14">
    <source>
        <dbReference type="PIRSR" id="PIRSR001365-1"/>
    </source>
</evidence>
<reference evidence="16 17" key="1">
    <citation type="journal article" date="2015" name="Genome Announc.">
        <title>Expanding the biotechnology potential of lactobacilli through comparative genomics of 213 strains and associated genera.</title>
        <authorList>
            <person name="Sun Z."/>
            <person name="Harris H.M."/>
            <person name="McCann A."/>
            <person name="Guo C."/>
            <person name="Argimon S."/>
            <person name="Zhang W."/>
            <person name="Yang X."/>
            <person name="Jeffery I.B."/>
            <person name="Cooney J.C."/>
            <person name="Kagawa T.F."/>
            <person name="Liu W."/>
            <person name="Song Y."/>
            <person name="Salvetti E."/>
            <person name="Wrobel A."/>
            <person name="Rasinkangas P."/>
            <person name="Parkhill J."/>
            <person name="Rea M.C."/>
            <person name="O'Sullivan O."/>
            <person name="Ritari J."/>
            <person name="Douillard F.P."/>
            <person name="Paul Ross R."/>
            <person name="Yang R."/>
            <person name="Briner A.E."/>
            <person name="Felis G.E."/>
            <person name="de Vos W.M."/>
            <person name="Barrangou R."/>
            <person name="Klaenhammer T.R."/>
            <person name="Caufield P.W."/>
            <person name="Cui Y."/>
            <person name="Zhang H."/>
            <person name="O'Toole P.W."/>
        </authorList>
    </citation>
    <scope>NUCLEOTIDE SEQUENCE [LARGE SCALE GENOMIC DNA]</scope>
    <source>
        <strain evidence="16 17">DSM 22698</strain>
    </source>
</reference>
<dbReference type="EMBL" id="AYZK01000008">
    <property type="protein sequence ID" value="KRM86552.1"/>
    <property type="molecule type" value="Genomic_DNA"/>
</dbReference>
<keyword evidence="9 12" id="KW-0456">Lyase</keyword>
<dbReference type="InterPro" id="IPR020625">
    <property type="entry name" value="Schiff_base-form_aldolases_AS"/>
</dbReference>
<evidence type="ECO:0000313" key="16">
    <source>
        <dbReference type="EMBL" id="KRM86552.1"/>
    </source>
</evidence>
<organism evidence="16 17">
    <name type="scientific">Lacticaseibacillus thailandensis DSM 22698 = JCM 13996</name>
    <dbReference type="NCBI Taxonomy" id="1423810"/>
    <lineage>
        <taxon>Bacteria</taxon>
        <taxon>Bacillati</taxon>
        <taxon>Bacillota</taxon>
        <taxon>Bacilli</taxon>
        <taxon>Lactobacillales</taxon>
        <taxon>Lactobacillaceae</taxon>
        <taxon>Lacticaseibacillus</taxon>
    </lineage>
</organism>